<keyword evidence="6" id="KW-0833">Ubl conjugation pathway</keyword>
<protein>
    <recommendedName>
        <fullName evidence="2">RING-type E3 ubiquitin transferase</fullName>
        <ecNumber evidence="2">2.3.2.27</ecNumber>
    </recommendedName>
</protein>
<dbReference type="GO" id="GO:0016567">
    <property type="term" value="P:protein ubiquitination"/>
    <property type="evidence" value="ECO:0007669"/>
    <property type="project" value="TreeGrafter"/>
</dbReference>
<keyword evidence="7" id="KW-0862">Zinc</keyword>
<proteinExistence type="predicted"/>
<evidence type="ECO:0000256" key="5">
    <source>
        <dbReference type="ARBA" id="ARBA00022771"/>
    </source>
</evidence>
<dbReference type="EC" id="2.3.2.27" evidence="2"/>
<reference evidence="10" key="1">
    <citation type="submission" date="2024-03" db="EMBL/GenBank/DDBJ databases">
        <title>WGS assembly of Saponaria officinalis var. Norfolk2.</title>
        <authorList>
            <person name="Jenkins J."/>
            <person name="Shu S."/>
            <person name="Grimwood J."/>
            <person name="Barry K."/>
            <person name="Goodstein D."/>
            <person name="Schmutz J."/>
            <person name="Leebens-Mack J."/>
            <person name="Osbourn A."/>
        </authorList>
    </citation>
    <scope>NUCLEOTIDE SEQUENCE [LARGE SCALE GENOMIC DNA]</scope>
    <source>
        <strain evidence="10">JIC</strain>
    </source>
</reference>
<comment type="caution">
    <text evidence="10">The sequence shown here is derived from an EMBL/GenBank/DDBJ whole genome shotgun (WGS) entry which is preliminary data.</text>
</comment>
<dbReference type="FunFam" id="3.30.40.10:FF:000127">
    <property type="entry name" value="E3 ubiquitin-protein ligase RNF181"/>
    <property type="match status" value="1"/>
</dbReference>
<evidence type="ECO:0000256" key="2">
    <source>
        <dbReference type="ARBA" id="ARBA00012483"/>
    </source>
</evidence>
<dbReference type="SUPFAM" id="SSF57850">
    <property type="entry name" value="RING/U-box"/>
    <property type="match status" value="1"/>
</dbReference>
<keyword evidence="11" id="KW-1185">Reference proteome</keyword>
<dbReference type="Pfam" id="PF13639">
    <property type="entry name" value="zf-RING_2"/>
    <property type="match status" value="1"/>
</dbReference>
<evidence type="ECO:0000256" key="6">
    <source>
        <dbReference type="ARBA" id="ARBA00022786"/>
    </source>
</evidence>
<comment type="catalytic activity">
    <reaction evidence="1">
        <text>S-ubiquitinyl-[E2 ubiquitin-conjugating enzyme]-L-cysteine + [acceptor protein]-L-lysine = [E2 ubiquitin-conjugating enzyme]-L-cysteine + N(6)-ubiquitinyl-[acceptor protein]-L-lysine.</text>
        <dbReference type="EC" id="2.3.2.27"/>
    </reaction>
</comment>
<sequence length="316" mass="34835">MTTSSIDDQTLINQLQLLRSQLNKKQSFESAVSSIKSILLNSYSSSSSSTKKVFYDVVSRVATVLRTRYTPPGFLLAGADLLDTASRLSSDPAEVSHLSSSAAALRHSLHLDDDETPPPPRNNGYLFEGHLTVDSEPPQPNWLIQQNLITALASAQPQTDSNNSVDDNDVNGMGSLLRGLVESLEVSMEGLEDLLPADIAARRAAPPASKAVVEKLPVVKVDEAVALKLGEEAECCICKEKLRVVGSEMQEMPCNHLFHPPCLKPWLDEHNSCPICRHELPTDDHKYESWKEREMELEEERRGAANAVRGGEFMYI</sequence>
<name>A0AAW1H7K1_SAPOF</name>
<dbReference type="PROSITE" id="PS50089">
    <property type="entry name" value="ZF_RING_2"/>
    <property type="match status" value="1"/>
</dbReference>
<dbReference type="SMART" id="SM00184">
    <property type="entry name" value="RING"/>
    <property type="match status" value="1"/>
</dbReference>
<dbReference type="InterPro" id="IPR013083">
    <property type="entry name" value="Znf_RING/FYVE/PHD"/>
</dbReference>
<dbReference type="GO" id="GO:0005737">
    <property type="term" value="C:cytoplasm"/>
    <property type="evidence" value="ECO:0007669"/>
    <property type="project" value="TreeGrafter"/>
</dbReference>
<evidence type="ECO:0000256" key="7">
    <source>
        <dbReference type="ARBA" id="ARBA00022833"/>
    </source>
</evidence>
<dbReference type="CDD" id="cd16667">
    <property type="entry name" value="RING-H2_RNF126-like"/>
    <property type="match status" value="1"/>
</dbReference>
<dbReference type="GO" id="GO:0008270">
    <property type="term" value="F:zinc ion binding"/>
    <property type="evidence" value="ECO:0007669"/>
    <property type="project" value="UniProtKB-KW"/>
</dbReference>
<dbReference type="Gene3D" id="3.30.40.10">
    <property type="entry name" value="Zinc/RING finger domain, C3HC4 (zinc finger)"/>
    <property type="match status" value="1"/>
</dbReference>
<organism evidence="10 11">
    <name type="scientific">Saponaria officinalis</name>
    <name type="common">Common soapwort</name>
    <name type="synonym">Lychnis saponaria</name>
    <dbReference type="NCBI Taxonomy" id="3572"/>
    <lineage>
        <taxon>Eukaryota</taxon>
        <taxon>Viridiplantae</taxon>
        <taxon>Streptophyta</taxon>
        <taxon>Embryophyta</taxon>
        <taxon>Tracheophyta</taxon>
        <taxon>Spermatophyta</taxon>
        <taxon>Magnoliopsida</taxon>
        <taxon>eudicotyledons</taxon>
        <taxon>Gunneridae</taxon>
        <taxon>Pentapetalae</taxon>
        <taxon>Caryophyllales</taxon>
        <taxon>Caryophyllaceae</taxon>
        <taxon>Caryophylleae</taxon>
        <taxon>Saponaria</taxon>
    </lineage>
</organism>
<evidence type="ECO:0000256" key="8">
    <source>
        <dbReference type="PROSITE-ProRule" id="PRU00175"/>
    </source>
</evidence>
<evidence type="ECO:0000313" key="11">
    <source>
        <dbReference type="Proteomes" id="UP001443914"/>
    </source>
</evidence>
<dbReference type="InterPro" id="IPR001841">
    <property type="entry name" value="Znf_RING"/>
</dbReference>
<evidence type="ECO:0000256" key="1">
    <source>
        <dbReference type="ARBA" id="ARBA00000900"/>
    </source>
</evidence>
<dbReference type="EMBL" id="JBDFQZ010000012">
    <property type="protein sequence ID" value="KAK9672016.1"/>
    <property type="molecule type" value="Genomic_DNA"/>
</dbReference>
<evidence type="ECO:0000313" key="10">
    <source>
        <dbReference type="EMBL" id="KAK9672016.1"/>
    </source>
</evidence>
<evidence type="ECO:0000256" key="3">
    <source>
        <dbReference type="ARBA" id="ARBA00022679"/>
    </source>
</evidence>
<evidence type="ECO:0000259" key="9">
    <source>
        <dbReference type="PROSITE" id="PS50089"/>
    </source>
</evidence>
<dbReference type="AlphaFoldDB" id="A0AAW1H7K1"/>
<dbReference type="Proteomes" id="UP001443914">
    <property type="component" value="Unassembled WGS sequence"/>
</dbReference>
<dbReference type="PANTHER" id="PTHR15710">
    <property type="entry name" value="E3 UBIQUITIN-PROTEIN LIGASE PRAJA"/>
    <property type="match status" value="1"/>
</dbReference>
<keyword evidence="3" id="KW-0808">Transferase</keyword>
<dbReference type="GO" id="GO:0061630">
    <property type="term" value="F:ubiquitin protein ligase activity"/>
    <property type="evidence" value="ECO:0007669"/>
    <property type="project" value="UniProtKB-EC"/>
</dbReference>
<keyword evidence="5 8" id="KW-0863">Zinc-finger</keyword>
<evidence type="ECO:0000256" key="4">
    <source>
        <dbReference type="ARBA" id="ARBA00022723"/>
    </source>
</evidence>
<keyword evidence="4" id="KW-0479">Metal-binding</keyword>
<accession>A0AAW1H7K1</accession>
<feature type="domain" description="RING-type" evidence="9">
    <location>
        <begin position="235"/>
        <end position="277"/>
    </location>
</feature>
<gene>
    <name evidence="10" type="ORF">RND81_12G070300</name>
</gene>
<dbReference type="PANTHER" id="PTHR15710:SF4">
    <property type="entry name" value="E3 UBIQUITIN-PROTEIN LIGASE AIP2"/>
    <property type="match status" value="1"/>
</dbReference>